<dbReference type="SMART" id="SM00091">
    <property type="entry name" value="PAS"/>
    <property type="match status" value="2"/>
</dbReference>
<comment type="caution">
    <text evidence="2">The sequence shown here is derived from an EMBL/GenBank/DDBJ whole genome shotgun (WGS) entry which is preliminary data.</text>
</comment>
<accession>A0A844XFJ6</accession>
<reference evidence="2 3" key="1">
    <citation type="submission" date="2019-12" db="EMBL/GenBank/DDBJ databases">
        <authorList>
            <person name="Lee S.D."/>
        </authorList>
    </citation>
    <scope>NUCLEOTIDE SEQUENCE [LARGE SCALE GENOMIC DNA]</scope>
    <source>
        <strain evidence="2 3">GH3-10</strain>
    </source>
</reference>
<gene>
    <name evidence="2" type="ORF">GRF63_11000</name>
</gene>
<dbReference type="Pfam" id="PF08448">
    <property type="entry name" value="PAS_4"/>
    <property type="match status" value="2"/>
</dbReference>
<proteinExistence type="predicted"/>
<name>A0A844XFJ6_9SPHN</name>
<protein>
    <submittedName>
        <fullName evidence="2">PAS domain-containing protein</fullName>
    </submittedName>
</protein>
<dbReference type="EMBL" id="WUBR01000002">
    <property type="protein sequence ID" value="MWV28432.1"/>
    <property type="molecule type" value="Genomic_DNA"/>
</dbReference>
<reference evidence="2 3" key="2">
    <citation type="submission" date="2020-02" db="EMBL/GenBank/DDBJ databases">
        <title>Erythrobacter dongmakensis sp. nov., isolated from a tidal mudflat.</title>
        <authorList>
            <person name="Kim I.S."/>
        </authorList>
    </citation>
    <scope>NUCLEOTIDE SEQUENCE [LARGE SCALE GENOMIC DNA]</scope>
    <source>
        <strain evidence="2 3">GH3-10</strain>
    </source>
</reference>
<organism evidence="2 3">
    <name type="scientific">Aurantiacibacter rhizosphaerae</name>
    <dbReference type="NCBI Taxonomy" id="2691582"/>
    <lineage>
        <taxon>Bacteria</taxon>
        <taxon>Pseudomonadati</taxon>
        <taxon>Pseudomonadota</taxon>
        <taxon>Alphaproteobacteria</taxon>
        <taxon>Sphingomonadales</taxon>
        <taxon>Erythrobacteraceae</taxon>
        <taxon>Aurantiacibacter</taxon>
    </lineage>
</organism>
<dbReference type="InterPro" id="IPR035965">
    <property type="entry name" value="PAS-like_dom_sf"/>
</dbReference>
<dbReference type="CDD" id="cd00130">
    <property type="entry name" value="PAS"/>
    <property type="match status" value="2"/>
</dbReference>
<feature type="domain" description="PAS" evidence="1">
    <location>
        <begin position="15"/>
        <end position="80"/>
    </location>
</feature>
<dbReference type="InterPro" id="IPR000014">
    <property type="entry name" value="PAS"/>
</dbReference>
<dbReference type="SUPFAM" id="SSF55785">
    <property type="entry name" value="PYP-like sensor domain (PAS domain)"/>
    <property type="match status" value="2"/>
</dbReference>
<evidence type="ECO:0000313" key="2">
    <source>
        <dbReference type="EMBL" id="MWV28432.1"/>
    </source>
</evidence>
<feature type="domain" description="PAS" evidence="1">
    <location>
        <begin position="132"/>
        <end position="198"/>
    </location>
</feature>
<evidence type="ECO:0000313" key="3">
    <source>
        <dbReference type="Proteomes" id="UP000461409"/>
    </source>
</evidence>
<dbReference type="AlphaFoldDB" id="A0A844XFJ6"/>
<dbReference type="InterPro" id="IPR013656">
    <property type="entry name" value="PAS_4"/>
</dbReference>
<sequence length="242" mass="27575">MMQPAGDDGEMSTDDRLTALADWLKEGFILCTADEEILYINQSARQYLGLQSLKPGTQLSDAFPEFDGSVMQVQFRRTLEKNEALTADIPTQRRQGRWVNFQSIPLGDRLILLFRDITEEVERYRKADMKAAMLEAIDRNPQVSCVRLSQRGLIDMADKSIEDWLGICNAKLIGIRLHDVILREERHAFRNALDRVIEQNQPCNCDATLMANREEQVSVHCAMVPLRGAYGTEGVTIIMTRR</sequence>
<dbReference type="Proteomes" id="UP000461409">
    <property type="component" value="Unassembled WGS sequence"/>
</dbReference>
<evidence type="ECO:0000259" key="1">
    <source>
        <dbReference type="SMART" id="SM00091"/>
    </source>
</evidence>
<keyword evidence="3" id="KW-1185">Reference proteome</keyword>
<dbReference type="Gene3D" id="3.30.450.20">
    <property type="entry name" value="PAS domain"/>
    <property type="match status" value="2"/>
</dbReference>